<feature type="chain" id="PRO_5042941232" description="Nose resistant-to-fluoxetine protein N-terminal domain-containing protein" evidence="2">
    <location>
        <begin position="16"/>
        <end position="306"/>
    </location>
</feature>
<feature type="non-terminal residue" evidence="4">
    <location>
        <position position="306"/>
    </location>
</feature>
<keyword evidence="2" id="KW-0732">Signal</keyword>
<reference evidence="5" key="1">
    <citation type="submission" date="2022-10" db="EMBL/GenBank/DDBJ databases">
        <title>Genome assembly of Pristionchus species.</title>
        <authorList>
            <person name="Yoshida K."/>
            <person name="Sommer R.J."/>
        </authorList>
    </citation>
    <scope>NUCLEOTIDE SEQUENCE [LARGE SCALE GENOMIC DNA]</scope>
    <source>
        <strain evidence="5">RS5460</strain>
    </source>
</reference>
<sequence length="306" mass="34192">MRLFWLCLVLSLATAQILPFNIFDIPASIRDPVFKTYFEATKVETQCFKDIMTAYKDLLLAGLTARSCKSLECLKDEKITNATYAMKMLASTGRPHSLDFNEFAGAFAGDSKLCNTVQGPFDTKYCFLHVQADWNSIDFEAHGLGVSSLPGGKIPQIETSEHVNGCSAMSMTNLKLALCLPASCQKDTDMNRILLDVTNGTARVCEIACEGPKEEPNDFFYFYNFILFTLLSIAIIASLLDYWAARTDNEKELKDHNGWKALMAFSIPRNTLSVFSLKKEQDAILCLDALRFISFTWVASLHSAVF</sequence>
<evidence type="ECO:0000256" key="2">
    <source>
        <dbReference type="SAM" id="SignalP"/>
    </source>
</evidence>
<evidence type="ECO:0000259" key="3">
    <source>
        <dbReference type="SMART" id="SM00703"/>
    </source>
</evidence>
<keyword evidence="1" id="KW-0812">Transmembrane</keyword>
<protein>
    <recommendedName>
        <fullName evidence="3">Nose resistant-to-fluoxetine protein N-terminal domain-containing protein</fullName>
    </recommendedName>
</protein>
<accession>A0AAN5I332</accession>
<dbReference type="Proteomes" id="UP001328107">
    <property type="component" value="Unassembled WGS sequence"/>
</dbReference>
<dbReference type="InterPro" id="IPR006621">
    <property type="entry name" value="Nose-resist-to-fluoxetine_N"/>
</dbReference>
<keyword evidence="1" id="KW-1133">Transmembrane helix</keyword>
<dbReference type="SMART" id="SM00703">
    <property type="entry name" value="NRF"/>
    <property type="match status" value="1"/>
</dbReference>
<name>A0AAN5I332_9BILA</name>
<evidence type="ECO:0000313" key="4">
    <source>
        <dbReference type="EMBL" id="GMR50188.1"/>
    </source>
</evidence>
<feature type="signal peptide" evidence="2">
    <location>
        <begin position="1"/>
        <end position="15"/>
    </location>
</feature>
<dbReference type="PANTHER" id="PTHR11161:SF0">
    <property type="entry name" value="O-ACYLTRANSFERASE LIKE PROTEIN"/>
    <property type="match status" value="1"/>
</dbReference>
<organism evidence="4 5">
    <name type="scientific">Pristionchus mayeri</name>
    <dbReference type="NCBI Taxonomy" id="1317129"/>
    <lineage>
        <taxon>Eukaryota</taxon>
        <taxon>Metazoa</taxon>
        <taxon>Ecdysozoa</taxon>
        <taxon>Nematoda</taxon>
        <taxon>Chromadorea</taxon>
        <taxon>Rhabditida</taxon>
        <taxon>Rhabditina</taxon>
        <taxon>Diplogasteromorpha</taxon>
        <taxon>Diplogasteroidea</taxon>
        <taxon>Neodiplogasteridae</taxon>
        <taxon>Pristionchus</taxon>
    </lineage>
</organism>
<keyword evidence="5" id="KW-1185">Reference proteome</keyword>
<dbReference type="EMBL" id="BTRK01000004">
    <property type="protein sequence ID" value="GMR50188.1"/>
    <property type="molecule type" value="Genomic_DNA"/>
</dbReference>
<dbReference type="InterPro" id="IPR052728">
    <property type="entry name" value="O2_lipid_transport_reg"/>
</dbReference>
<feature type="domain" description="Nose resistant-to-fluoxetine protein N-terminal" evidence="3">
    <location>
        <begin position="65"/>
        <end position="211"/>
    </location>
</feature>
<keyword evidence="1" id="KW-0472">Membrane</keyword>
<dbReference type="AlphaFoldDB" id="A0AAN5I332"/>
<dbReference type="PANTHER" id="PTHR11161">
    <property type="entry name" value="O-ACYLTRANSFERASE"/>
    <property type="match status" value="1"/>
</dbReference>
<comment type="caution">
    <text evidence="4">The sequence shown here is derived from an EMBL/GenBank/DDBJ whole genome shotgun (WGS) entry which is preliminary data.</text>
</comment>
<gene>
    <name evidence="4" type="ORF">PMAYCL1PPCAC_20383</name>
</gene>
<evidence type="ECO:0000256" key="1">
    <source>
        <dbReference type="SAM" id="Phobius"/>
    </source>
</evidence>
<proteinExistence type="predicted"/>
<feature type="transmembrane region" description="Helical" evidence="1">
    <location>
        <begin position="220"/>
        <end position="244"/>
    </location>
</feature>
<evidence type="ECO:0000313" key="5">
    <source>
        <dbReference type="Proteomes" id="UP001328107"/>
    </source>
</evidence>